<name>A0A380ENF6_STAAU</name>
<dbReference type="GO" id="GO:0005524">
    <property type="term" value="F:ATP binding"/>
    <property type="evidence" value="ECO:0007669"/>
    <property type="project" value="UniProtKB-KW"/>
</dbReference>
<dbReference type="EMBL" id="UHBY01000003">
    <property type="protein sequence ID" value="SUL37504.1"/>
    <property type="molecule type" value="Genomic_DNA"/>
</dbReference>
<gene>
    <name evidence="1" type="ORF">NCTC10702_03516</name>
</gene>
<protein>
    <submittedName>
        <fullName evidence="1">Cobalt import ATP-binding protein</fullName>
    </submittedName>
</protein>
<accession>A0A380ENF6</accession>
<sequence length="47" mass="5555">MSYTAIINIVKYDRYTNRKGERQVEDKNSVIVFKNVSFQYQSDASFT</sequence>
<evidence type="ECO:0000313" key="2">
    <source>
        <dbReference type="Proteomes" id="UP000254116"/>
    </source>
</evidence>
<proteinExistence type="predicted"/>
<keyword evidence="1" id="KW-0547">Nucleotide-binding</keyword>
<evidence type="ECO:0000313" key="1">
    <source>
        <dbReference type="EMBL" id="SUL37504.1"/>
    </source>
</evidence>
<keyword evidence="1" id="KW-0067">ATP-binding</keyword>
<reference evidence="1 2" key="1">
    <citation type="submission" date="2018-06" db="EMBL/GenBank/DDBJ databases">
        <authorList>
            <consortium name="Pathogen Informatics"/>
            <person name="Doyle S."/>
        </authorList>
    </citation>
    <scope>NUCLEOTIDE SEQUENCE [LARGE SCALE GENOMIC DNA]</scope>
    <source>
        <strain evidence="1 2">NCTC10702</strain>
    </source>
</reference>
<dbReference type="AlphaFoldDB" id="A0A380ENF6"/>
<dbReference type="Proteomes" id="UP000254116">
    <property type="component" value="Unassembled WGS sequence"/>
</dbReference>
<organism evidence="1 2">
    <name type="scientific">Staphylococcus aureus</name>
    <dbReference type="NCBI Taxonomy" id="1280"/>
    <lineage>
        <taxon>Bacteria</taxon>
        <taxon>Bacillati</taxon>
        <taxon>Bacillota</taxon>
        <taxon>Bacilli</taxon>
        <taxon>Bacillales</taxon>
        <taxon>Staphylococcaceae</taxon>
        <taxon>Staphylococcus</taxon>
    </lineage>
</organism>